<reference evidence="5" key="1">
    <citation type="submission" date="2018-06" db="EMBL/GenBank/DDBJ databases">
        <title>Genome assembly of Danube salmon.</title>
        <authorList>
            <person name="Macqueen D.J."/>
            <person name="Gundappa M.K."/>
        </authorList>
    </citation>
    <scope>NUCLEOTIDE SEQUENCE [LARGE SCALE GENOMIC DNA]</scope>
</reference>
<dbReference type="GeneTree" id="ENSGT00940000160700"/>
<dbReference type="PANTHER" id="PTHR23077:SF171">
    <property type="entry name" value="NUCLEAR VALOSIN-CONTAINING PROTEIN-LIKE"/>
    <property type="match status" value="1"/>
</dbReference>
<dbReference type="AlphaFoldDB" id="A0A4W5MMY5"/>
<dbReference type="Gene3D" id="3.40.50.300">
    <property type="entry name" value="P-loop containing nucleotide triphosphate hydrolases"/>
    <property type="match status" value="2"/>
</dbReference>
<dbReference type="STRING" id="62062.ENSHHUP00000039807"/>
<dbReference type="GO" id="GO:0016887">
    <property type="term" value="F:ATP hydrolysis activity"/>
    <property type="evidence" value="ECO:0007669"/>
    <property type="project" value="InterPro"/>
</dbReference>
<evidence type="ECO:0000313" key="5">
    <source>
        <dbReference type="Proteomes" id="UP000314982"/>
    </source>
</evidence>
<keyword evidence="1" id="KW-0547">Nucleotide-binding</keyword>
<dbReference type="InterPro" id="IPR041569">
    <property type="entry name" value="AAA_lid_3"/>
</dbReference>
<dbReference type="SMART" id="SM00382">
    <property type="entry name" value="AAA"/>
    <property type="match status" value="1"/>
</dbReference>
<accession>A0A4W5MMY5</accession>
<dbReference type="FunFam" id="3.40.50.300:FF:000061">
    <property type="entry name" value="ATPase family, AAA domain-containing 2"/>
    <property type="match status" value="1"/>
</dbReference>
<dbReference type="GO" id="GO:0005524">
    <property type="term" value="F:ATP binding"/>
    <property type="evidence" value="ECO:0007669"/>
    <property type="project" value="UniProtKB-KW"/>
</dbReference>
<evidence type="ECO:0000256" key="2">
    <source>
        <dbReference type="ARBA" id="ARBA00022840"/>
    </source>
</evidence>
<sequence>MKITVLPMDPVARGTQRVRLGPGLMSSLGLGLGSPILVALSGGSCLCTAWLRPDLADRFIQIDMKCSPALAHFPPLKGIRITVVVQSVELWKTTPPSFIHELVKDMLKGTYVHQKHVIDVGDYDTDIKLIVIESLNPESTVAGLVTSKTGVEIMGTRTLRYYRGQLQEQPQVLLGGLEEVSACLREMLRLPLQYPATLGSLGLSCPRGVLLAGPPGVGKTPHLWARCYTIHTHWLNVIGLYLASSTPQVVGSRPGESEERLRAVFGRARAAAEEGPCVLFLDELDSLCPKRTGSSTPENLLVAQLLTFMDGMDQSDRFLIVGATNQPDSLDPALRRPGRFDREVVIGAPTAQQRLSILSVLCQAMPVCISVDWAELAQRTTGYVGADLSALCREAAMLAIRHNTQLREQAITMEHFLSALKTVRPSCLRGSLGRTDLPAVSWEQIGGLEEVKLKLQQHIEWLMRYPEAFVHLGLSRPRGVLLYGPPGCAKTTLVRAAATSSHCSFLSVSGADLYSPYVGDSEKALDQVGVWRAPRLNRNVPLFLVLACSVRHFLKQFNFVIWRNVAVML</sequence>
<organism evidence="4 5">
    <name type="scientific">Hucho hucho</name>
    <name type="common">huchen</name>
    <dbReference type="NCBI Taxonomy" id="62062"/>
    <lineage>
        <taxon>Eukaryota</taxon>
        <taxon>Metazoa</taxon>
        <taxon>Chordata</taxon>
        <taxon>Craniata</taxon>
        <taxon>Vertebrata</taxon>
        <taxon>Euteleostomi</taxon>
        <taxon>Actinopterygii</taxon>
        <taxon>Neopterygii</taxon>
        <taxon>Teleostei</taxon>
        <taxon>Protacanthopterygii</taxon>
        <taxon>Salmoniformes</taxon>
        <taxon>Salmonidae</taxon>
        <taxon>Salmoninae</taxon>
        <taxon>Hucho</taxon>
    </lineage>
</organism>
<protein>
    <submittedName>
        <fullName evidence="4">AFG2 AAA ATPase homolog B</fullName>
    </submittedName>
</protein>
<dbReference type="Gene3D" id="1.10.8.60">
    <property type="match status" value="1"/>
</dbReference>
<dbReference type="InterPro" id="IPR003959">
    <property type="entry name" value="ATPase_AAA_core"/>
</dbReference>
<dbReference type="InterPro" id="IPR027417">
    <property type="entry name" value="P-loop_NTPase"/>
</dbReference>
<dbReference type="InterPro" id="IPR003593">
    <property type="entry name" value="AAA+_ATPase"/>
</dbReference>
<evidence type="ECO:0000256" key="1">
    <source>
        <dbReference type="ARBA" id="ARBA00022741"/>
    </source>
</evidence>
<dbReference type="PANTHER" id="PTHR23077">
    <property type="entry name" value="AAA-FAMILY ATPASE"/>
    <property type="match status" value="1"/>
</dbReference>
<keyword evidence="2" id="KW-0067">ATP-binding</keyword>
<keyword evidence="5" id="KW-1185">Reference proteome</keyword>
<reference evidence="4" key="2">
    <citation type="submission" date="2025-08" db="UniProtKB">
        <authorList>
            <consortium name="Ensembl"/>
        </authorList>
    </citation>
    <scope>IDENTIFICATION</scope>
</reference>
<dbReference type="Pfam" id="PF00004">
    <property type="entry name" value="AAA"/>
    <property type="match status" value="2"/>
</dbReference>
<evidence type="ECO:0000259" key="3">
    <source>
        <dbReference type="SMART" id="SM00382"/>
    </source>
</evidence>
<evidence type="ECO:0000313" key="4">
    <source>
        <dbReference type="Ensembl" id="ENSHHUP00000039807.1"/>
    </source>
</evidence>
<dbReference type="Proteomes" id="UP000314982">
    <property type="component" value="Unassembled WGS sequence"/>
</dbReference>
<dbReference type="Ensembl" id="ENSHHUT00000041353.1">
    <property type="protein sequence ID" value="ENSHHUP00000039807.1"/>
    <property type="gene ID" value="ENSHHUG00000024693.1"/>
</dbReference>
<feature type="domain" description="AAA+ ATPase" evidence="3">
    <location>
        <begin position="205"/>
        <end position="350"/>
    </location>
</feature>
<reference evidence="4" key="3">
    <citation type="submission" date="2025-09" db="UniProtKB">
        <authorList>
            <consortium name="Ensembl"/>
        </authorList>
    </citation>
    <scope>IDENTIFICATION</scope>
</reference>
<dbReference type="InterPro" id="IPR050168">
    <property type="entry name" value="AAA_ATPase_domain"/>
</dbReference>
<name>A0A4W5MMY5_9TELE</name>
<dbReference type="Pfam" id="PF17862">
    <property type="entry name" value="AAA_lid_3"/>
    <property type="match status" value="1"/>
</dbReference>
<dbReference type="SUPFAM" id="SSF52540">
    <property type="entry name" value="P-loop containing nucleoside triphosphate hydrolases"/>
    <property type="match status" value="2"/>
</dbReference>
<proteinExistence type="predicted"/>